<proteinExistence type="predicted"/>
<evidence type="ECO:0000313" key="1">
    <source>
        <dbReference type="EMBL" id="KAA6401777.1"/>
    </source>
</evidence>
<comment type="caution">
    <text evidence="1">The sequence shown here is derived from an EMBL/GenBank/DDBJ whole genome shotgun (WGS) entry which is preliminary data.</text>
</comment>
<dbReference type="Proteomes" id="UP000324800">
    <property type="component" value="Unassembled WGS sequence"/>
</dbReference>
<gene>
    <name evidence="1" type="ORF">EZS28_002699</name>
</gene>
<dbReference type="AlphaFoldDB" id="A0A5J4X392"/>
<sequence>MFTETPYKNIWTQHVDTTAPVKFVIQPILRSTPIRHVEHEPSFESQSLFSPFLPRSTLTQAVQSEKKRKRLISDTLRRNPDKYSNVNISMIDKDDYHNSQIG</sequence>
<evidence type="ECO:0000313" key="2">
    <source>
        <dbReference type="Proteomes" id="UP000324800"/>
    </source>
</evidence>
<dbReference type="EMBL" id="SNRW01000336">
    <property type="protein sequence ID" value="KAA6401777.1"/>
    <property type="molecule type" value="Genomic_DNA"/>
</dbReference>
<name>A0A5J4X392_9EUKA</name>
<organism evidence="1 2">
    <name type="scientific">Streblomastix strix</name>
    <dbReference type="NCBI Taxonomy" id="222440"/>
    <lineage>
        <taxon>Eukaryota</taxon>
        <taxon>Metamonada</taxon>
        <taxon>Preaxostyla</taxon>
        <taxon>Oxymonadida</taxon>
        <taxon>Streblomastigidae</taxon>
        <taxon>Streblomastix</taxon>
    </lineage>
</organism>
<accession>A0A5J4X392</accession>
<protein>
    <submittedName>
        <fullName evidence="1">Uncharacterized protein</fullName>
    </submittedName>
</protein>
<reference evidence="1 2" key="1">
    <citation type="submission" date="2019-03" db="EMBL/GenBank/DDBJ databases">
        <title>Single cell metagenomics reveals metabolic interactions within the superorganism composed of flagellate Streblomastix strix and complex community of Bacteroidetes bacteria on its surface.</title>
        <authorList>
            <person name="Treitli S.C."/>
            <person name="Kolisko M."/>
            <person name="Husnik F."/>
            <person name="Keeling P."/>
            <person name="Hampl V."/>
        </authorList>
    </citation>
    <scope>NUCLEOTIDE SEQUENCE [LARGE SCALE GENOMIC DNA]</scope>
    <source>
        <strain evidence="1">ST1C</strain>
    </source>
</reference>